<dbReference type="OrthoDB" id="10064318at2759"/>
<evidence type="ECO:0000256" key="10">
    <source>
        <dbReference type="ARBA" id="ARBA00072009"/>
    </source>
</evidence>
<dbReference type="PROSITE" id="PS50195">
    <property type="entry name" value="PX"/>
    <property type="match status" value="1"/>
</dbReference>
<evidence type="ECO:0000256" key="6">
    <source>
        <dbReference type="ARBA" id="ARBA00022448"/>
    </source>
</evidence>
<dbReference type="InterPro" id="IPR027267">
    <property type="entry name" value="AH/BAR_dom_sf"/>
</dbReference>
<feature type="compositionally biased region" description="Polar residues" evidence="11">
    <location>
        <begin position="234"/>
        <end position="251"/>
    </location>
</feature>
<protein>
    <recommendedName>
        <fullName evidence="5">Sorting nexin MVP1</fullName>
    </recommendedName>
    <alternativeName>
        <fullName evidence="10">Sorting nexin mvp1</fullName>
    </alternativeName>
</protein>
<dbReference type="GO" id="GO:0032266">
    <property type="term" value="F:phosphatidylinositol-3-phosphate binding"/>
    <property type="evidence" value="ECO:0007669"/>
    <property type="project" value="TreeGrafter"/>
</dbReference>
<dbReference type="Pfam" id="PF19566">
    <property type="entry name" value="Snx8_BAR_dom"/>
    <property type="match status" value="1"/>
</dbReference>
<sequence>MSLFGDDDVPSPSRPRPKQSSSLFDDDDDKLTSRSGSNLFNEDDSPWGLPAPKKDRGSLVKSLLPAGDVPDSYIDAYDALLESGPRAAGNGVSVESINKLLSDSGTSSDVQAKILGIVISPGQEGAGLSREEFNVLFALLGLAQEGDDITLDGVDERKRSLPVPSISLPQSAKPESKTSEPPTAQEQPPPSPPPQHQTPVATPSRSRAAMRKQSFGDPEADPWASPDLHKGHNHSTSYNTVSSQTNGSNAPANTRTTSQFTTTTTTTNAASISTTNQTLPLPQPGSLGSEGGWGGFHATPDQDFAGSSLAGAGFGPPSGGEGGSRTPAVLGRSLGGGRVPGMGIEEVIAVTAIAEKEGMFMFQHRNYEVASARRNSKVIRRYSDFVWLLDCLHKRYPFRQLPLLPPKRVAINGNYLAADASFVEKRRRGLTRFMNALVRHPVLSQEQLVVMFLTVPTELAVWRKQATISVQEEFVGKPLPPDLEDSLPKTLPDLFDTVRAGVRRSTEVYINLCNMMERLTKRNEGMAVEYMRFSGALQSLTECSKDTYACDTNDVPLLNEGLISTAKHLDHSRQLLDDEARGWEEGVLEDLKRQRDSLVSMRDLFDRRDKYARDNIPHLEKRIATNEQKLQTIRSKPAELVKANEAEKVEDSIFKDKESIVQQHARGVFIKECIRDELLFFQQSQYHVSRLHQDWSQERVKYAELQADNWRALSEEVDGMPLGD</sequence>
<gene>
    <name evidence="13" type="ORF">K504DRAFT_414275</name>
</gene>
<dbReference type="GO" id="GO:0006623">
    <property type="term" value="P:protein targeting to vacuole"/>
    <property type="evidence" value="ECO:0007669"/>
    <property type="project" value="TreeGrafter"/>
</dbReference>
<dbReference type="EMBL" id="MU005777">
    <property type="protein sequence ID" value="KAF2706082.1"/>
    <property type="molecule type" value="Genomic_DNA"/>
</dbReference>
<dbReference type="InterPro" id="IPR035704">
    <property type="entry name" value="SNX8/Mvp1_PX"/>
</dbReference>
<dbReference type="FunFam" id="1.20.1270.60:FF:000072">
    <property type="entry name" value="Sorting nexin MVP1"/>
    <property type="match status" value="1"/>
</dbReference>
<keyword evidence="14" id="KW-1185">Reference proteome</keyword>
<reference evidence="13" key="1">
    <citation type="journal article" date="2020" name="Stud. Mycol.">
        <title>101 Dothideomycetes genomes: a test case for predicting lifestyles and emergence of pathogens.</title>
        <authorList>
            <person name="Haridas S."/>
            <person name="Albert R."/>
            <person name="Binder M."/>
            <person name="Bloem J."/>
            <person name="Labutti K."/>
            <person name="Salamov A."/>
            <person name="Andreopoulos B."/>
            <person name="Baker S."/>
            <person name="Barry K."/>
            <person name="Bills G."/>
            <person name="Bluhm B."/>
            <person name="Cannon C."/>
            <person name="Castanera R."/>
            <person name="Culley D."/>
            <person name="Daum C."/>
            <person name="Ezra D."/>
            <person name="Gonzalez J."/>
            <person name="Henrissat B."/>
            <person name="Kuo A."/>
            <person name="Liang C."/>
            <person name="Lipzen A."/>
            <person name="Lutzoni F."/>
            <person name="Magnuson J."/>
            <person name="Mondo S."/>
            <person name="Nolan M."/>
            <person name="Ohm R."/>
            <person name="Pangilinan J."/>
            <person name="Park H.-J."/>
            <person name="Ramirez L."/>
            <person name="Alfaro M."/>
            <person name="Sun H."/>
            <person name="Tritt A."/>
            <person name="Yoshinaga Y."/>
            <person name="Zwiers L.-H."/>
            <person name="Turgeon B."/>
            <person name="Goodwin S."/>
            <person name="Spatafora J."/>
            <person name="Crous P."/>
            <person name="Grigoriev I."/>
        </authorList>
    </citation>
    <scope>NUCLEOTIDE SEQUENCE</scope>
    <source>
        <strain evidence="13">CBS 279.74</strain>
    </source>
</reference>
<evidence type="ECO:0000256" key="4">
    <source>
        <dbReference type="ARBA" id="ARBA00010883"/>
    </source>
</evidence>
<evidence type="ECO:0000259" key="12">
    <source>
        <dbReference type="PROSITE" id="PS50195"/>
    </source>
</evidence>
<feature type="compositionally biased region" description="Low complexity" evidence="11">
    <location>
        <begin position="252"/>
        <end position="278"/>
    </location>
</feature>
<dbReference type="SMART" id="SM00312">
    <property type="entry name" value="PX"/>
    <property type="match status" value="1"/>
</dbReference>
<keyword evidence="7" id="KW-0963">Cytoplasm</keyword>
<dbReference type="GO" id="GO:0042147">
    <property type="term" value="P:retrograde transport, endosome to Golgi"/>
    <property type="evidence" value="ECO:0007669"/>
    <property type="project" value="InterPro"/>
</dbReference>
<evidence type="ECO:0000313" key="13">
    <source>
        <dbReference type="EMBL" id="KAF2706082.1"/>
    </source>
</evidence>
<feature type="domain" description="PX" evidence="12">
    <location>
        <begin position="345"/>
        <end position="459"/>
    </location>
</feature>
<dbReference type="PANTHER" id="PTHR47554">
    <property type="entry name" value="SORTING NEXIN MVP1"/>
    <property type="match status" value="1"/>
</dbReference>
<dbReference type="Gene3D" id="1.20.1270.60">
    <property type="entry name" value="Arfaptin homology (AH) domain/BAR domain"/>
    <property type="match status" value="1"/>
</dbReference>
<keyword evidence="6" id="KW-0813">Transport</keyword>
<evidence type="ECO:0000256" key="1">
    <source>
        <dbReference type="ARBA" id="ARBA00002474"/>
    </source>
</evidence>
<dbReference type="InterPro" id="IPR045734">
    <property type="entry name" value="Snx8_BAR_dom"/>
</dbReference>
<evidence type="ECO:0000313" key="14">
    <source>
        <dbReference type="Proteomes" id="UP000799428"/>
    </source>
</evidence>
<dbReference type="CDD" id="cd06866">
    <property type="entry name" value="PX_SNX8_Mvp1p_like"/>
    <property type="match status" value="1"/>
</dbReference>
<comment type="similarity">
    <text evidence="4">Belongs to the sorting nexin family.</text>
</comment>
<dbReference type="GO" id="GO:0005768">
    <property type="term" value="C:endosome"/>
    <property type="evidence" value="ECO:0007669"/>
    <property type="project" value="TreeGrafter"/>
</dbReference>
<dbReference type="SUPFAM" id="SSF64268">
    <property type="entry name" value="PX domain"/>
    <property type="match status" value="1"/>
</dbReference>
<dbReference type="AlphaFoldDB" id="A0A6G1K0P0"/>
<evidence type="ECO:0000256" key="9">
    <source>
        <dbReference type="ARBA" id="ARBA00023136"/>
    </source>
</evidence>
<evidence type="ECO:0000256" key="7">
    <source>
        <dbReference type="ARBA" id="ARBA00022490"/>
    </source>
</evidence>
<comment type="function">
    <text evidence="1">Required for vacuolar protein sorting.</text>
</comment>
<keyword evidence="8" id="KW-0653">Protein transport</keyword>
<dbReference type="GO" id="GO:0016020">
    <property type="term" value="C:membrane"/>
    <property type="evidence" value="ECO:0007669"/>
    <property type="project" value="UniProtKB-SubCell"/>
</dbReference>
<proteinExistence type="inferred from homology"/>
<dbReference type="Gene3D" id="3.30.1520.10">
    <property type="entry name" value="Phox-like domain"/>
    <property type="match status" value="1"/>
</dbReference>
<dbReference type="CDD" id="cd07597">
    <property type="entry name" value="BAR_SNX8"/>
    <property type="match status" value="1"/>
</dbReference>
<dbReference type="Pfam" id="PF00787">
    <property type="entry name" value="PX"/>
    <property type="match status" value="1"/>
</dbReference>
<evidence type="ECO:0000256" key="11">
    <source>
        <dbReference type="SAM" id="MobiDB-lite"/>
    </source>
</evidence>
<dbReference type="FunFam" id="3.30.1520.10:FF:000037">
    <property type="entry name" value="Sorting nexin mvp-1"/>
    <property type="match status" value="1"/>
</dbReference>
<feature type="region of interest" description="Disordered" evidence="11">
    <location>
        <begin position="1"/>
        <end position="57"/>
    </location>
</feature>
<name>A0A6G1K0P0_9PLEO</name>
<dbReference type="PANTHER" id="PTHR47554:SF1">
    <property type="entry name" value="SORTING NEXIN MVP1"/>
    <property type="match status" value="1"/>
</dbReference>
<feature type="region of interest" description="Disordered" evidence="11">
    <location>
        <begin position="160"/>
        <end position="283"/>
    </location>
</feature>
<feature type="compositionally biased region" description="Pro residues" evidence="11">
    <location>
        <begin position="187"/>
        <end position="196"/>
    </location>
</feature>
<evidence type="ECO:0000256" key="5">
    <source>
        <dbReference type="ARBA" id="ARBA00014268"/>
    </source>
</evidence>
<evidence type="ECO:0000256" key="3">
    <source>
        <dbReference type="ARBA" id="ARBA00004496"/>
    </source>
</evidence>
<dbReference type="InterPro" id="IPR036871">
    <property type="entry name" value="PX_dom_sf"/>
</dbReference>
<organism evidence="13 14">
    <name type="scientific">Pleomassaria siparia CBS 279.74</name>
    <dbReference type="NCBI Taxonomy" id="1314801"/>
    <lineage>
        <taxon>Eukaryota</taxon>
        <taxon>Fungi</taxon>
        <taxon>Dikarya</taxon>
        <taxon>Ascomycota</taxon>
        <taxon>Pezizomycotina</taxon>
        <taxon>Dothideomycetes</taxon>
        <taxon>Pleosporomycetidae</taxon>
        <taxon>Pleosporales</taxon>
        <taxon>Pleomassariaceae</taxon>
        <taxon>Pleomassaria</taxon>
    </lineage>
</organism>
<dbReference type="GO" id="GO:0005829">
    <property type="term" value="C:cytosol"/>
    <property type="evidence" value="ECO:0007669"/>
    <property type="project" value="GOC"/>
</dbReference>
<dbReference type="InterPro" id="IPR001683">
    <property type="entry name" value="PX_dom"/>
</dbReference>
<accession>A0A6G1K0P0</accession>
<dbReference type="InterPro" id="IPR028662">
    <property type="entry name" value="SNX8/Mvp1"/>
</dbReference>
<feature type="compositionally biased region" description="Gly residues" evidence="11">
    <location>
        <begin position="312"/>
        <end position="323"/>
    </location>
</feature>
<evidence type="ECO:0000256" key="2">
    <source>
        <dbReference type="ARBA" id="ARBA00004287"/>
    </source>
</evidence>
<evidence type="ECO:0000256" key="8">
    <source>
        <dbReference type="ARBA" id="ARBA00022927"/>
    </source>
</evidence>
<feature type="region of interest" description="Disordered" evidence="11">
    <location>
        <begin position="305"/>
        <end position="335"/>
    </location>
</feature>
<dbReference type="Proteomes" id="UP000799428">
    <property type="component" value="Unassembled WGS sequence"/>
</dbReference>
<comment type="subcellular location">
    <subcellularLocation>
        <location evidence="3">Cytoplasm</location>
    </subcellularLocation>
    <subcellularLocation>
        <location evidence="2">Membrane</location>
        <topology evidence="2">Peripheral membrane protein</topology>
        <orientation evidence="2">Cytoplasmic side</orientation>
    </subcellularLocation>
</comment>
<keyword evidence="9" id="KW-0472">Membrane</keyword>